<dbReference type="RefSeq" id="YP_010781539.1">
    <property type="nucleotide sequence ID" value="NC_075039.1"/>
</dbReference>
<dbReference type="GeneID" id="80518303"/>
<name>A0A6N1NTC6_9VIRU</name>
<accession>A0A6N1NTC6</accession>
<reference evidence="1" key="2">
    <citation type="journal article" date="2018" name="Nat. Commun.">
        <title>Tailed giant Tupanvirus possesses the most complete translational apparatus of the known virosphere.</title>
        <authorList>
            <person name="Abrahao J."/>
            <person name="Silva L."/>
            <person name="Silva L.S."/>
            <person name="Khalil J.Y.B."/>
            <person name="Rodrigues R."/>
            <person name="Arantes T."/>
            <person name="Assis F."/>
            <person name="Boratto P."/>
            <person name="Andrade M."/>
            <person name="Kroon E.G."/>
            <person name="Ribeiro B."/>
            <person name="Bergier I."/>
            <person name="Seligmann H."/>
            <person name="Ghigo E."/>
            <person name="Colson P."/>
            <person name="Levasseur A."/>
            <person name="Kroemer G."/>
            <person name="Raoult D."/>
            <person name="La Scola B."/>
        </authorList>
    </citation>
    <scope>NUCLEOTIDE SEQUENCE [LARGE SCALE GENOMIC DNA]</scope>
    <source>
        <strain evidence="1">Soda lake</strain>
    </source>
</reference>
<dbReference type="EMBL" id="KY523104">
    <property type="protein sequence ID" value="QKU34886.1"/>
    <property type="molecule type" value="Genomic_DNA"/>
</dbReference>
<dbReference type="KEGG" id="vg:80518303"/>
<evidence type="ECO:0000313" key="1">
    <source>
        <dbReference type="EMBL" id="QKU34886.1"/>
    </source>
</evidence>
<organism evidence="1">
    <name type="scientific">Tupanvirus soda lake</name>
    <dbReference type="NCBI Taxonomy" id="2126985"/>
    <lineage>
        <taxon>Viruses</taxon>
        <taxon>Varidnaviria</taxon>
        <taxon>Bamfordvirae</taxon>
        <taxon>Nucleocytoviricota</taxon>
        <taxon>Megaviricetes</taxon>
        <taxon>Imitervirales</taxon>
        <taxon>Mimiviridae</taxon>
        <taxon>Megamimivirinae</taxon>
        <taxon>Tupanvirus</taxon>
        <taxon>Tupanvirus salinum</taxon>
    </lineage>
</organism>
<reference evidence="1" key="1">
    <citation type="submission" date="2017-01" db="EMBL/GenBank/DDBJ databases">
        <authorList>
            <person name="Assis F.L."/>
            <person name="Abrahao J.S."/>
            <person name="Silva L."/>
            <person name="Khalil J.B."/>
            <person name="Rodrigues R."/>
            <person name="Silva L.S."/>
            <person name="Arantes T."/>
            <person name="Boratto P."/>
            <person name="Andrade M."/>
            <person name="Kroon E.G."/>
            <person name="Ribeiro B."/>
            <person name="Bergier I."/>
            <person name="Seligmann H."/>
            <person name="Ghigo E."/>
            <person name="Colson P."/>
            <person name="Levasseur A."/>
            <person name="Raoult D."/>
            <person name="Scola B.L."/>
        </authorList>
    </citation>
    <scope>NUCLEOTIDE SEQUENCE</scope>
    <source>
        <strain evidence="1">Soda lake</strain>
    </source>
</reference>
<proteinExistence type="predicted"/>
<protein>
    <submittedName>
        <fullName evidence="1">Putative orfan</fullName>
    </submittedName>
</protein>
<sequence length="103" mass="11868">MAYKSSYNHALINMQNIYVVDGWSILYIFNIVMEQNNQDNNNGTMLYSLNDNNTANNDNSTFGNKRRISLITQNNASHCFVLLAYLRLSLAISRCDIYTGRLY</sequence>